<feature type="region of interest" description="Disordered" evidence="1">
    <location>
        <begin position="1"/>
        <end position="54"/>
    </location>
</feature>
<comment type="caution">
    <text evidence="2">The sequence shown here is derived from an EMBL/GenBank/DDBJ whole genome shotgun (WGS) entry which is preliminary data.</text>
</comment>
<dbReference type="EMBL" id="CAUYUJ010001113">
    <property type="protein sequence ID" value="CAK0794233.1"/>
    <property type="molecule type" value="Genomic_DNA"/>
</dbReference>
<proteinExistence type="predicted"/>
<evidence type="ECO:0000256" key="1">
    <source>
        <dbReference type="SAM" id="MobiDB-lite"/>
    </source>
</evidence>
<sequence length="158" mass="16754">MAAAAPPAQPKATGKASAKQPGAPPPTAVPKGKAKAKAAGKAASQAAASKADPVKNARALYTKCSLVTSQAESFLDQLTRDESWAFARKADMQSDLMKYVNDLKDLKSSNALLREVFSVGLKAYEKSADTASFHQAVSDINEMECQISQVECEMAYLI</sequence>
<accession>A0ABN9PRW5</accession>
<reference evidence="2" key="1">
    <citation type="submission" date="2023-10" db="EMBL/GenBank/DDBJ databases">
        <authorList>
            <person name="Chen Y."/>
            <person name="Shah S."/>
            <person name="Dougan E. K."/>
            <person name="Thang M."/>
            <person name="Chan C."/>
        </authorList>
    </citation>
    <scope>NUCLEOTIDE SEQUENCE [LARGE SCALE GENOMIC DNA]</scope>
</reference>
<feature type="compositionally biased region" description="Low complexity" evidence="1">
    <location>
        <begin position="1"/>
        <end position="12"/>
    </location>
</feature>
<evidence type="ECO:0000313" key="3">
    <source>
        <dbReference type="Proteomes" id="UP001189429"/>
    </source>
</evidence>
<keyword evidence="3" id="KW-1185">Reference proteome</keyword>
<dbReference type="Proteomes" id="UP001189429">
    <property type="component" value="Unassembled WGS sequence"/>
</dbReference>
<organism evidence="2 3">
    <name type="scientific">Prorocentrum cordatum</name>
    <dbReference type="NCBI Taxonomy" id="2364126"/>
    <lineage>
        <taxon>Eukaryota</taxon>
        <taxon>Sar</taxon>
        <taxon>Alveolata</taxon>
        <taxon>Dinophyceae</taxon>
        <taxon>Prorocentrales</taxon>
        <taxon>Prorocentraceae</taxon>
        <taxon>Prorocentrum</taxon>
    </lineage>
</organism>
<gene>
    <name evidence="2" type="ORF">PCOR1329_LOCUS4296</name>
</gene>
<name>A0ABN9PRW5_9DINO</name>
<protein>
    <submittedName>
        <fullName evidence="2">Uncharacterized protein</fullName>
    </submittedName>
</protein>
<evidence type="ECO:0000313" key="2">
    <source>
        <dbReference type="EMBL" id="CAK0794233.1"/>
    </source>
</evidence>
<feature type="compositionally biased region" description="Low complexity" evidence="1">
    <location>
        <begin position="39"/>
        <end position="51"/>
    </location>
</feature>